<evidence type="ECO:0000313" key="2">
    <source>
        <dbReference type="Proteomes" id="UP000054703"/>
    </source>
</evidence>
<organism evidence="1 2">
    <name type="scientific">Legionella santicrucis</name>
    <dbReference type="NCBI Taxonomy" id="45074"/>
    <lineage>
        <taxon>Bacteria</taxon>
        <taxon>Pseudomonadati</taxon>
        <taxon>Pseudomonadota</taxon>
        <taxon>Gammaproteobacteria</taxon>
        <taxon>Legionellales</taxon>
        <taxon>Legionellaceae</taxon>
        <taxon>Legionella</taxon>
    </lineage>
</organism>
<comment type="caution">
    <text evidence="1">The sequence shown here is derived from an EMBL/GenBank/DDBJ whole genome shotgun (WGS) entry which is preliminary data.</text>
</comment>
<accession>A0A0W0YGJ5</accession>
<reference evidence="1 2" key="1">
    <citation type="submission" date="2015-11" db="EMBL/GenBank/DDBJ databases">
        <title>Genomic analysis of 38 Legionella species identifies large and diverse effector repertoires.</title>
        <authorList>
            <person name="Burstein D."/>
            <person name="Amaro F."/>
            <person name="Zusman T."/>
            <person name="Lifshitz Z."/>
            <person name="Cohen O."/>
            <person name="Gilbert J.A."/>
            <person name="Pupko T."/>
            <person name="Shuman H.A."/>
            <person name="Segal G."/>
        </authorList>
    </citation>
    <scope>NUCLEOTIDE SEQUENCE [LARGE SCALE GENOMIC DNA]</scope>
    <source>
        <strain evidence="1 2">SC-63-C7</strain>
    </source>
</reference>
<evidence type="ECO:0000313" key="1">
    <source>
        <dbReference type="EMBL" id="KTD55775.1"/>
    </source>
</evidence>
<dbReference type="PATRIC" id="fig|45074.5.peg.3575"/>
<dbReference type="STRING" id="45074.Lsan_3327"/>
<proteinExistence type="predicted"/>
<dbReference type="AlphaFoldDB" id="A0A0W0YGJ5"/>
<keyword evidence="2" id="KW-1185">Reference proteome</keyword>
<protein>
    <submittedName>
        <fullName evidence="1">Uncharacterized protein</fullName>
    </submittedName>
</protein>
<dbReference type="Proteomes" id="UP000054703">
    <property type="component" value="Unassembled WGS sequence"/>
</dbReference>
<name>A0A0W0YGJ5_9GAMM</name>
<sequence length="121" mass="14030">MVFYLKGVFIRSFDDLPYKLVEDYLNMTVEQVYANKTKTKPNQVVDMIFSYDENLYCIGSSYAKTPMKLAIQDIIYGCRKILLTDISKIKVYFCEPGKVYLRGFPTAKRGVIQKFHHYGSG</sequence>
<gene>
    <name evidence="1" type="ORF">Lsan_3327</name>
</gene>
<dbReference type="EMBL" id="LNYU01000085">
    <property type="protein sequence ID" value="KTD55775.1"/>
    <property type="molecule type" value="Genomic_DNA"/>
</dbReference>